<evidence type="ECO:0000313" key="4">
    <source>
        <dbReference type="Proteomes" id="UP001642484"/>
    </source>
</evidence>
<feature type="repeat" description="PPR" evidence="2">
    <location>
        <begin position="107"/>
        <end position="141"/>
    </location>
</feature>
<dbReference type="Proteomes" id="UP001642484">
    <property type="component" value="Unassembled WGS sequence"/>
</dbReference>
<feature type="repeat" description="PPR" evidence="2">
    <location>
        <begin position="209"/>
        <end position="243"/>
    </location>
</feature>
<dbReference type="Pfam" id="PF13041">
    <property type="entry name" value="PPR_2"/>
    <property type="match status" value="1"/>
</dbReference>
<organism evidence="3 4">
    <name type="scientific">Durusdinium trenchii</name>
    <dbReference type="NCBI Taxonomy" id="1381693"/>
    <lineage>
        <taxon>Eukaryota</taxon>
        <taxon>Sar</taxon>
        <taxon>Alveolata</taxon>
        <taxon>Dinophyceae</taxon>
        <taxon>Suessiales</taxon>
        <taxon>Symbiodiniaceae</taxon>
        <taxon>Durusdinium</taxon>
    </lineage>
</organism>
<reference evidence="3 4" key="1">
    <citation type="submission" date="2024-02" db="EMBL/GenBank/DDBJ databases">
        <authorList>
            <person name="Chen Y."/>
            <person name="Shah S."/>
            <person name="Dougan E. K."/>
            <person name="Thang M."/>
            <person name="Chan C."/>
        </authorList>
    </citation>
    <scope>NUCLEOTIDE SEQUENCE [LARGE SCALE GENOMIC DNA]</scope>
</reference>
<evidence type="ECO:0000256" key="1">
    <source>
        <dbReference type="ARBA" id="ARBA00022737"/>
    </source>
</evidence>
<dbReference type="EMBL" id="CAXAMN010010424">
    <property type="protein sequence ID" value="CAK9031718.1"/>
    <property type="molecule type" value="Genomic_DNA"/>
</dbReference>
<dbReference type="Pfam" id="PF13812">
    <property type="entry name" value="PPR_3"/>
    <property type="match status" value="2"/>
</dbReference>
<evidence type="ECO:0000313" key="3">
    <source>
        <dbReference type="EMBL" id="CAK9031718.1"/>
    </source>
</evidence>
<keyword evidence="4" id="KW-1185">Reference proteome</keyword>
<evidence type="ECO:0008006" key="5">
    <source>
        <dbReference type="Google" id="ProtNLM"/>
    </source>
</evidence>
<dbReference type="PROSITE" id="PS51375">
    <property type="entry name" value="PPR"/>
    <property type="match status" value="2"/>
</dbReference>
<proteinExistence type="predicted"/>
<accession>A0ABP0KYB9</accession>
<name>A0ABP0KYB9_9DINO</name>
<protein>
    <recommendedName>
        <fullName evidence="5">Pentatricopeptide repeat-containing protein, chloroplastic</fullName>
    </recommendedName>
</protein>
<dbReference type="PANTHER" id="PTHR47447:SF17">
    <property type="entry name" value="OS12G0638900 PROTEIN"/>
    <property type="match status" value="1"/>
</dbReference>
<keyword evidence="1" id="KW-0677">Repeat</keyword>
<dbReference type="InterPro" id="IPR011990">
    <property type="entry name" value="TPR-like_helical_dom_sf"/>
</dbReference>
<dbReference type="InterPro" id="IPR002885">
    <property type="entry name" value="PPR_rpt"/>
</dbReference>
<dbReference type="Gene3D" id="1.25.40.10">
    <property type="entry name" value="Tetratricopeptide repeat domain"/>
    <property type="match status" value="3"/>
</dbReference>
<sequence length="466" mass="52728">MAKNAVTLVLETCGRRVQWQRALQVAQVEALDVAQCTTVLNICGRGLQWHIATELFHQLPVRRLRPTVVTYNAMINACSRRWEEAIWWFSALEKRGEERKEERPQPSVISYNSLMTVLGTNSLWVQALSVWQQMMREGLQPSVMTISTLGRHLRGPGALRLLSLCNEADVRPDLILCNTVLENCQRMLRWQQALAVLQEMPWKIGITPDEVSYNTAVNALELSDAWSTAVQLLRQMRCEDLQPSTVTYNSTMGALKKSLLWQRTMSLWQELAEDGHRLSEVTGDIAVTALSCSHRWAAAVALVDSQPVGAAGLASAWHSCEAFHERRALRHVQQQLRSKVNTQHGEALMKVWRHHEIAVLLQGTVLWWRFLWKLHMLHMGKAHPDLKDVIVPSAAARLWEMPKREAMAPLVWHGMRGATLPLEPFVGLLPVACEICLRGRGTRGVSISWGPVILWAEADRGSRPWA</sequence>
<dbReference type="PANTHER" id="PTHR47447">
    <property type="entry name" value="OS03G0856100 PROTEIN"/>
    <property type="match status" value="1"/>
</dbReference>
<evidence type="ECO:0000256" key="2">
    <source>
        <dbReference type="PROSITE-ProRule" id="PRU00708"/>
    </source>
</evidence>
<dbReference type="NCBIfam" id="TIGR00756">
    <property type="entry name" value="PPR"/>
    <property type="match status" value="1"/>
</dbReference>
<comment type="caution">
    <text evidence="3">The sequence shown here is derived from an EMBL/GenBank/DDBJ whole genome shotgun (WGS) entry which is preliminary data.</text>
</comment>
<gene>
    <name evidence="3" type="ORF">CCMP2556_LOCUS18383</name>
</gene>